<dbReference type="EMBL" id="JAFBBO010000001">
    <property type="protein sequence ID" value="MBM7479656.1"/>
    <property type="molecule type" value="Genomic_DNA"/>
</dbReference>
<dbReference type="SUPFAM" id="SSF53474">
    <property type="entry name" value="alpha/beta-Hydrolases"/>
    <property type="match status" value="1"/>
</dbReference>
<feature type="region of interest" description="Disordered" evidence="4">
    <location>
        <begin position="1"/>
        <end position="31"/>
    </location>
</feature>
<comment type="caution">
    <text evidence="6">The sequence shown here is derived from an EMBL/GenBank/DDBJ whole genome shotgun (WGS) entry which is preliminary data.</text>
</comment>
<dbReference type="PANTHER" id="PTHR42776">
    <property type="entry name" value="SERINE PEPTIDASE S9 FAMILY MEMBER"/>
    <property type="match status" value="1"/>
</dbReference>
<evidence type="ECO:0000259" key="5">
    <source>
        <dbReference type="Pfam" id="PF00326"/>
    </source>
</evidence>
<name>A0ABS2LGW1_9CELL</name>
<keyword evidence="6" id="KW-0645">Protease</keyword>
<gene>
    <name evidence="6" type="ORF">JOD49_002576</name>
</gene>
<dbReference type="Gene3D" id="3.40.50.1820">
    <property type="entry name" value="alpha/beta hydrolase"/>
    <property type="match status" value="1"/>
</dbReference>
<keyword evidence="7" id="KW-1185">Reference proteome</keyword>
<evidence type="ECO:0000256" key="1">
    <source>
        <dbReference type="ARBA" id="ARBA00022729"/>
    </source>
</evidence>
<accession>A0ABS2LGW1</accession>
<dbReference type="Pfam" id="PF00326">
    <property type="entry name" value="Peptidase_S9"/>
    <property type="match status" value="1"/>
</dbReference>
<evidence type="ECO:0000313" key="7">
    <source>
        <dbReference type="Proteomes" id="UP000698059"/>
    </source>
</evidence>
<keyword evidence="1" id="KW-0732">Signal</keyword>
<feature type="domain" description="Peptidase S9 prolyl oligopeptidase catalytic" evidence="5">
    <location>
        <begin position="549"/>
        <end position="756"/>
    </location>
</feature>
<feature type="region of interest" description="Disordered" evidence="4">
    <location>
        <begin position="220"/>
        <end position="258"/>
    </location>
</feature>
<proteinExistence type="predicted"/>
<dbReference type="PANTHER" id="PTHR42776:SF13">
    <property type="entry name" value="DIPEPTIDYL-PEPTIDASE 5"/>
    <property type="match status" value="1"/>
</dbReference>
<feature type="compositionally biased region" description="Low complexity" evidence="4">
    <location>
        <begin position="8"/>
        <end position="23"/>
    </location>
</feature>
<organism evidence="6 7">
    <name type="scientific">Oerskovia jenensis</name>
    <dbReference type="NCBI Taxonomy" id="162169"/>
    <lineage>
        <taxon>Bacteria</taxon>
        <taxon>Bacillati</taxon>
        <taxon>Actinomycetota</taxon>
        <taxon>Actinomycetes</taxon>
        <taxon>Micrococcales</taxon>
        <taxon>Cellulomonadaceae</taxon>
        <taxon>Oerskovia</taxon>
    </lineage>
</organism>
<dbReference type="GO" id="GO:0004177">
    <property type="term" value="F:aminopeptidase activity"/>
    <property type="evidence" value="ECO:0007669"/>
    <property type="project" value="UniProtKB-KW"/>
</dbReference>
<dbReference type="InterPro" id="IPR011659">
    <property type="entry name" value="WD40"/>
</dbReference>
<keyword evidence="2" id="KW-0378">Hydrolase</keyword>
<evidence type="ECO:0000256" key="4">
    <source>
        <dbReference type="SAM" id="MobiDB-lite"/>
    </source>
</evidence>
<dbReference type="Proteomes" id="UP000698059">
    <property type="component" value="Unassembled WGS sequence"/>
</dbReference>
<dbReference type="SUPFAM" id="SSF82171">
    <property type="entry name" value="DPP6 N-terminal domain-like"/>
    <property type="match status" value="1"/>
</dbReference>
<dbReference type="Pfam" id="PF07676">
    <property type="entry name" value="PD40"/>
    <property type="match status" value="1"/>
</dbReference>
<feature type="compositionally biased region" description="Low complexity" evidence="4">
    <location>
        <begin position="228"/>
        <end position="258"/>
    </location>
</feature>
<dbReference type="Gene3D" id="2.120.10.30">
    <property type="entry name" value="TolB, C-terminal domain"/>
    <property type="match status" value="2"/>
</dbReference>
<dbReference type="InterPro" id="IPR029058">
    <property type="entry name" value="AB_hydrolase_fold"/>
</dbReference>
<evidence type="ECO:0000256" key="2">
    <source>
        <dbReference type="ARBA" id="ARBA00022801"/>
    </source>
</evidence>
<dbReference type="InterPro" id="IPR011042">
    <property type="entry name" value="6-blade_b-propeller_TolB-like"/>
</dbReference>
<reference evidence="6 7" key="1">
    <citation type="submission" date="2021-01" db="EMBL/GenBank/DDBJ databases">
        <title>Sequencing the genomes of 1000 actinobacteria strains.</title>
        <authorList>
            <person name="Klenk H.-P."/>
        </authorList>
    </citation>
    <scope>NUCLEOTIDE SEQUENCE [LARGE SCALE GENOMIC DNA]</scope>
    <source>
        <strain evidence="6 7">DSM 46000</strain>
    </source>
</reference>
<keyword evidence="3" id="KW-0720">Serine protease</keyword>
<evidence type="ECO:0000256" key="3">
    <source>
        <dbReference type="ARBA" id="ARBA00022825"/>
    </source>
</evidence>
<sequence length="775" mass="81531">MTIDSADSAATAPEPSGPAAAGPTPTPFHDLDQYVAIPRTGGLVMSPDGRRLVTSVSTLDAKRTAYVSALWEVDPTGQAPARRLTRSTKGESGAAFTAEGDLLFTSARPDSDASASTEGDPVSALWLLPATGGEARIVASAPAGVSAPLVARSAPVLSLAADVLPSARDLAHDAELRTARKDKKVAAILHTGYPVRYWDHDLGPSEQHRFIADLSHLTDEPARPLPAAPASETASATGAAAAPVDPDATDPASPDLPAGRLELRDVTSAVGRGLREHSADLSADGTTLVTTWSVAGPGASERSILVAIDTATGERRTLVDEPGADANSPVISPDGAWVVFVRDTLTTPQDAPVQSLAVVPLRAGDGSDGDPGDGGANHGLRSLAASWDRWPTSVAWLPDGSGLLVTADDDGRGPVFHVAFTPDGAGDDGTVSRLTSDDATFTDVRVAPDASAAYAQRTSYLEPSHPVRIELADFLAAPAGERTPLAATALRGPVESPDLPGTLTEIETAASDDVRVRGWLALPHGASAENPAPLLLWIHGGPLGSWNAWSWRWNPWILVAQGYAVLLPDPALSTGYGQDFVQRGWGSWGAAPYTDLLAITDAAEALPEIDETRTAAMGGSFGGYMANWVAGHTDRFKAIVTHASLWALDQFGPTTDASYYWQREMTPEMAAEHSPHRYVADIVTPMLVIHGDKDYRVPIGEGLRLWYELLSASGLPAAADGSTDHRFLYFPDENHWVLQPQHSIVWYQVVQAFLAERVLGVAPGEGAARLPTTLG</sequence>
<dbReference type="InterPro" id="IPR001375">
    <property type="entry name" value="Peptidase_S9_cat"/>
</dbReference>
<keyword evidence="6" id="KW-0031">Aminopeptidase</keyword>
<evidence type="ECO:0000313" key="6">
    <source>
        <dbReference type="EMBL" id="MBM7479656.1"/>
    </source>
</evidence>
<protein>
    <submittedName>
        <fullName evidence="6">Dipeptidyl aminopeptidase/acylaminoacyl peptidase</fullName>
    </submittedName>
</protein>